<dbReference type="Gene3D" id="3.40.1190.10">
    <property type="entry name" value="Mur-like, catalytic domain"/>
    <property type="match status" value="1"/>
</dbReference>
<name>A0A381XM71_9ZZZZ</name>
<dbReference type="GO" id="GO:0004326">
    <property type="term" value="F:tetrahydrofolylpolyglutamate synthase activity"/>
    <property type="evidence" value="ECO:0007669"/>
    <property type="project" value="UniProtKB-EC"/>
</dbReference>
<dbReference type="PANTHER" id="PTHR11136">
    <property type="entry name" value="FOLYLPOLYGLUTAMATE SYNTHASE-RELATED"/>
    <property type="match status" value="1"/>
</dbReference>
<keyword evidence="6" id="KW-0547">Nucleotide-binding</keyword>
<comment type="similarity">
    <text evidence="2">Belongs to the folylpolyglutamate synthase family.</text>
</comment>
<dbReference type="GO" id="GO:0005524">
    <property type="term" value="F:ATP binding"/>
    <property type="evidence" value="ECO:0007669"/>
    <property type="project" value="UniProtKB-KW"/>
</dbReference>
<evidence type="ECO:0000256" key="2">
    <source>
        <dbReference type="ARBA" id="ARBA00008276"/>
    </source>
</evidence>
<dbReference type="FunFam" id="3.40.1190.10:FF:000011">
    <property type="entry name" value="Folylpolyglutamate synthase/dihydrofolate synthase"/>
    <property type="match status" value="1"/>
</dbReference>
<dbReference type="InterPro" id="IPR036565">
    <property type="entry name" value="Mur-like_cat_sf"/>
</dbReference>
<reference evidence="11" key="1">
    <citation type="submission" date="2018-05" db="EMBL/GenBank/DDBJ databases">
        <authorList>
            <person name="Lanie J.A."/>
            <person name="Ng W.-L."/>
            <person name="Kazmierczak K.M."/>
            <person name="Andrzejewski T.M."/>
            <person name="Davidsen T.M."/>
            <person name="Wayne K.J."/>
            <person name="Tettelin H."/>
            <person name="Glass J.I."/>
            <person name="Rusch D."/>
            <person name="Podicherti R."/>
            <person name="Tsui H.-C.T."/>
            <person name="Winkler M.E."/>
        </authorList>
    </citation>
    <scope>NUCLEOTIDE SEQUENCE</scope>
</reference>
<dbReference type="EMBL" id="UINC01015671">
    <property type="protein sequence ID" value="SVA65828.1"/>
    <property type="molecule type" value="Genomic_DNA"/>
</dbReference>
<dbReference type="GO" id="GO:0008841">
    <property type="term" value="F:dihydrofolate synthase activity"/>
    <property type="evidence" value="ECO:0007669"/>
    <property type="project" value="TreeGrafter"/>
</dbReference>
<comment type="catalytic activity">
    <reaction evidence="9">
        <text>(6S)-5,6,7,8-tetrahydrofolyl-(gamma-L-Glu)(n) + L-glutamate + ATP = (6S)-5,6,7,8-tetrahydrofolyl-(gamma-L-Glu)(n+1) + ADP + phosphate + H(+)</text>
        <dbReference type="Rhea" id="RHEA:10580"/>
        <dbReference type="Rhea" id="RHEA-COMP:14738"/>
        <dbReference type="Rhea" id="RHEA-COMP:14740"/>
        <dbReference type="ChEBI" id="CHEBI:15378"/>
        <dbReference type="ChEBI" id="CHEBI:29985"/>
        <dbReference type="ChEBI" id="CHEBI:30616"/>
        <dbReference type="ChEBI" id="CHEBI:43474"/>
        <dbReference type="ChEBI" id="CHEBI:141005"/>
        <dbReference type="ChEBI" id="CHEBI:456216"/>
        <dbReference type="EC" id="6.3.2.17"/>
    </reaction>
</comment>
<dbReference type="PANTHER" id="PTHR11136:SF0">
    <property type="entry name" value="DIHYDROFOLATE SYNTHETASE-RELATED"/>
    <property type="match status" value="1"/>
</dbReference>
<evidence type="ECO:0000256" key="4">
    <source>
        <dbReference type="ARBA" id="ARBA00022598"/>
    </source>
</evidence>
<evidence type="ECO:0000256" key="7">
    <source>
        <dbReference type="ARBA" id="ARBA00022840"/>
    </source>
</evidence>
<dbReference type="InterPro" id="IPR001645">
    <property type="entry name" value="Folylpolyglutamate_synth"/>
</dbReference>
<comment type="cofactor">
    <cofactor evidence="1">
        <name>Mg(2+)</name>
        <dbReference type="ChEBI" id="CHEBI:18420"/>
    </cofactor>
</comment>
<dbReference type="GO" id="GO:0005737">
    <property type="term" value="C:cytoplasm"/>
    <property type="evidence" value="ECO:0007669"/>
    <property type="project" value="TreeGrafter"/>
</dbReference>
<evidence type="ECO:0000256" key="8">
    <source>
        <dbReference type="ARBA" id="ARBA00022842"/>
    </source>
</evidence>
<keyword evidence="7" id="KW-0067">ATP-binding</keyword>
<evidence type="ECO:0000256" key="6">
    <source>
        <dbReference type="ARBA" id="ARBA00022741"/>
    </source>
</evidence>
<sequence>VTYPEAIHWLYELRLFGSKLGLENTRQLATHAGNPHDQLNIIHVAGTNGKGSVCAMLESIYRRAGYKTGLFTSPHLVSFRERIQINRELVPEADVVNLTECMQALLRHFPADRPPTFFEVVTVMALEQFARKKCDVVLLETGLGGRLDATNIVTPIASVITSIALDHQQHLGETLSEIATEKAGIIKPRVPVFSAVHQPESNEVIRKVAVQNKSQLKFVETEATTCLVGKHQRQNAALAQTTVRA</sequence>
<dbReference type="AlphaFoldDB" id="A0A381XM71"/>
<gene>
    <name evidence="11" type="ORF">METZ01_LOCUS118682</name>
</gene>
<proteinExistence type="inferred from homology"/>
<evidence type="ECO:0000256" key="5">
    <source>
        <dbReference type="ARBA" id="ARBA00022723"/>
    </source>
</evidence>
<keyword evidence="8" id="KW-0460">Magnesium</keyword>
<accession>A0A381XM71</accession>
<evidence type="ECO:0000259" key="10">
    <source>
        <dbReference type="Pfam" id="PF08245"/>
    </source>
</evidence>
<dbReference type="Pfam" id="PF08245">
    <property type="entry name" value="Mur_ligase_M"/>
    <property type="match status" value="1"/>
</dbReference>
<dbReference type="NCBIfam" id="TIGR01499">
    <property type="entry name" value="folC"/>
    <property type="match status" value="1"/>
</dbReference>
<feature type="non-terminal residue" evidence="11">
    <location>
        <position position="245"/>
    </location>
</feature>
<keyword evidence="5" id="KW-0479">Metal-binding</keyword>
<evidence type="ECO:0000256" key="1">
    <source>
        <dbReference type="ARBA" id="ARBA00001946"/>
    </source>
</evidence>
<feature type="non-terminal residue" evidence="11">
    <location>
        <position position="1"/>
    </location>
</feature>
<evidence type="ECO:0000313" key="11">
    <source>
        <dbReference type="EMBL" id="SVA65828.1"/>
    </source>
</evidence>
<dbReference type="InterPro" id="IPR018109">
    <property type="entry name" value="Folylpolyglutamate_synth_CS"/>
</dbReference>
<dbReference type="GO" id="GO:0046872">
    <property type="term" value="F:metal ion binding"/>
    <property type="evidence" value="ECO:0007669"/>
    <property type="project" value="UniProtKB-KW"/>
</dbReference>
<evidence type="ECO:0000256" key="9">
    <source>
        <dbReference type="ARBA" id="ARBA00047493"/>
    </source>
</evidence>
<organism evidence="11">
    <name type="scientific">marine metagenome</name>
    <dbReference type="NCBI Taxonomy" id="408172"/>
    <lineage>
        <taxon>unclassified sequences</taxon>
        <taxon>metagenomes</taxon>
        <taxon>ecological metagenomes</taxon>
    </lineage>
</organism>
<protein>
    <recommendedName>
        <fullName evidence="3">tetrahydrofolate synthase</fullName>
        <ecNumber evidence="3">6.3.2.17</ecNumber>
    </recommendedName>
</protein>
<evidence type="ECO:0000256" key="3">
    <source>
        <dbReference type="ARBA" id="ARBA00013025"/>
    </source>
</evidence>
<dbReference type="EC" id="6.3.2.17" evidence="3"/>
<dbReference type="InterPro" id="IPR013221">
    <property type="entry name" value="Mur_ligase_cen"/>
</dbReference>
<dbReference type="PROSITE" id="PS01012">
    <property type="entry name" value="FOLYLPOLYGLU_SYNT_2"/>
    <property type="match status" value="1"/>
</dbReference>
<feature type="domain" description="Mur ligase central" evidence="10">
    <location>
        <begin position="44"/>
        <end position="211"/>
    </location>
</feature>
<dbReference type="SUPFAM" id="SSF53623">
    <property type="entry name" value="MurD-like peptide ligases, catalytic domain"/>
    <property type="match status" value="1"/>
</dbReference>
<keyword evidence="4" id="KW-0436">Ligase</keyword>